<keyword evidence="11" id="KW-0547">Nucleotide-binding</keyword>
<evidence type="ECO:0000256" key="6">
    <source>
        <dbReference type="ARBA" id="ARBA00022606"/>
    </source>
</evidence>
<feature type="domain" description="PAS" evidence="18">
    <location>
        <begin position="167"/>
        <end position="238"/>
    </location>
</feature>
<dbReference type="NCBIfam" id="TIGR00229">
    <property type="entry name" value="sensory_box"/>
    <property type="match status" value="2"/>
</dbReference>
<evidence type="ECO:0000256" key="11">
    <source>
        <dbReference type="ARBA" id="ARBA00022741"/>
    </source>
</evidence>
<keyword evidence="6" id="KW-0716">Sensory transduction</keyword>
<dbReference type="Pfam" id="PF07536">
    <property type="entry name" value="HWE_HK"/>
    <property type="match status" value="1"/>
</dbReference>
<keyword evidence="14" id="KW-0157">Chromophore</keyword>
<feature type="domain" description="PAS" evidence="18">
    <location>
        <begin position="20"/>
        <end position="93"/>
    </location>
</feature>
<comment type="catalytic activity">
    <reaction evidence="1">
        <text>ATP + protein L-histidine = ADP + protein N-phospho-L-histidine.</text>
        <dbReference type="EC" id="2.7.13.3"/>
    </reaction>
</comment>
<dbReference type="PROSITE" id="PS50112">
    <property type="entry name" value="PAS"/>
    <property type="match status" value="2"/>
</dbReference>
<keyword evidence="13" id="KW-0067">ATP-binding</keyword>
<feature type="coiled-coil region" evidence="17">
    <location>
        <begin position="136"/>
        <end position="170"/>
    </location>
</feature>
<dbReference type="GO" id="GO:0009881">
    <property type="term" value="F:photoreceptor activity"/>
    <property type="evidence" value="ECO:0007669"/>
    <property type="project" value="UniProtKB-KW"/>
</dbReference>
<dbReference type="CDD" id="cd00130">
    <property type="entry name" value="PAS"/>
    <property type="match status" value="2"/>
</dbReference>
<accession>A0A0F5LFW0</accession>
<evidence type="ECO:0000256" key="1">
    <source>
        <dbReference type="ARBA" id="ARBA00000085"/>
    </source>
</evidence>
<keyword evidence="15" id="KW-0843">Virulence</keyword>
<evidence type="ECO:0000256" key="13">
    <source>
        <dbReference type="ARBA" id="ARBA00022840"/>
    </source>
</evidence>
<keyword evidence="7" id="KW-0285">Flavoprotein</keyword>
<evidence type="ECO:0000256" key="2">
    <source>
        <dbReference type="ARBA" id="ARBA00012438"/>
    </source>
</evidence>
<dbReference type="AlphaFoldDB" id="A0A0F5LFW0"/>
<dbReference type="PANTHER" id="PTHR41523">
    <property type="entry name" value="TWO-COMPONENT SYSTEM SENSOR PROTEIN"/>
    <property type="match status" value="1"/>
</dbReference>
<dbReference type="Gene3D" id="3.30.450.20">
    <property type="entry name" value="PAS domain"/>
    <property type="match status" value="2"/>
</dbReference>
<evidence type="ECO:0000256" key="15">
    <source>
        <dbReference type="ARBA" id="ARBA00023026"/>
    </source>
</evidence>
<feature type="domain" description="PAC" evidence="19">
    <location>
        <begin position="94"/>
        <end position="148"/>
    </location>
</feature>
<keyword evidence="5" id="KW-0597">Phosphoprotein</keyword>
<evidence type="ECO:0000256" key="17">
    <source>
        <dbReference type="SAM" id="Coils"/>
    </source>
</evidence>
<dbReference type="InterPro" id="IPR011102">
    <property type="entry name" value="Sig_transdc_His_kinase_HWE"/>
</dbReference>
<organism evidence="20 21">
    <name type="scientific">Devosia soli</name>
    <dbReference type="NCBI Taxonomy" id="361041"/>
    <lineage>
        <taxon>Bacteria</taxon>
        <taxon>Pseudomonadati</taxon>
        <taxon>Pseudomonadota</taxon>
        <taxon>Alphaproteobacteria</taxon>
        <taxon>Hyphomicrobiales</taxon>
        <taxon>Devosiaceae</taxon>
        <taxon>Devosia</taxon>
    </lineage>
</organism>
<dbReference type="Gene3D" id="2.10.70.100">
    <property type="match status" value="1"/>
</dbReference>
<dbReference type="InterPro" id="IPR036890">
    <property type="entry name" value="HATPase_C_sf"/>
</dbReference>
<reference evidence="20 21" key="1">
    <citation type="submission" date="2015-03" db="EMBL/GenBank/DDBJ databases">
        <authorList>
            <person name="Hassan Y.I."/>
            <person name="Lepp D."/>
            <person name="Zhou T."/>
        </authorList>
    </citation>
    <scope>NUCLEOTIDE SEQUENCE [LARGE SCALE GENOMIC DNA]</scope>
    <source>
        <strain evidence="20 21">GH2-10</strain>
    </source>
</reference>
<dbReference type="Pfam" id="PF13426">
    <property type="entry name" value="PAS_9"/>
    <property type="match status" value="1"/>
</dbReference>
<evidence type="ECO:0000256" key="8">
    <source>
        <dbReference type="ARBA" id="ARBA00022643"/>
    </source>
</evidence>
<sequence length="485" mass="53950">MPDFTEEARIVRELLRAGNGPDPFSSAVRTTRMPMVITDPRQPDNPIVFVNAAFALLTGYGRSEIIGKNCRFLQGPDTDLADVARLREAIRAREAIELDLLNYKKDGTRFWNRLLVSPVFGDDGQLTYFFASQLDVTLERERLVQLQRDRDALEIEVDRRSAELQASEQRLRIALSAGKLGIWTINLQTMELTASDICKQICGRTPEEPLSLEELRASIHPDDRVVHFEAIDSAIADGSLLDAEYRLFWPSGEMRWVQIRGQASYAEDGTPMFLTGTTQDITERREAQAQRALLARELSHRVKNTLASLQAIATQTLRRATSLQDANMVLSARIQAMAAATDLLISEDFGDPTLRALIERTLAPFGIDDRQRFDLNGPDLSLPHRSVSAFALALHELATNATKYGALSKDGGRVHVDWSKDDMGLMRLVWREIGGPAVEAPTKTSFGTQLIQRLLSAETGGSAEIIFDPGGIVFIATTRLDDNED</sequence>
<dbReference type="InterPro" id="IPR000014">
    <property type="entry name" value="PAS"/>
</dbReference>
<evidence type="ECO:0000256" key="9">
    <source>
        <dbReference type="ARBA" id="ARBA00022679"/>
    </source>
</evidence>
<dbReference type="EMBL" id="LAJG01000014">
    <property type="protein sequence ID" value="KKB80477.1"/>
    <property type="molecule type" value="Genomic_DNA"/>
</dbReference>
<dbReference type="EC" id="2.7.13.3" evidence="2"/>
<dbReference type="PROSITE" id="PS50113">
    <property type="entry name" value="PAC"/>
    <property type="match status" value="2"/>
</dbReference>
<keyword evidence="8" id="KW-0288">FMN</keyword>
<dbReference type="SMART" id="SM00911">
    <property type="entry name" value="HWE_HK"/>
    <property type="match status" value="1"/>
</dbReference>
<keyword evidence="9" id="KW-0808">Transferase</keyword>
<dbReference type="InterPro" id="IPR013655">
    <property type="entry name" value="PAS_fold_3"/>
</dbReference>
<keyword evidence="21" id="KW-1185">Reference proteome</keyword>
<evidence type="ECO:0000256" key="12">
    <source>
        <dbReference type="ARBA" id="ARBA00022777"/>
    </source>
</evidence>
<keyword evidence="16" id="KW-0675">Receptor</keyword>
<evidence type="ECO:0000313" key="21">
    <source>
        <dbReference type="Proteomes" id="UP000033514"/>
    </source>
</evidence>
<protein>
    <recommendedName>
        <fullName evidence="3">Blue-light-activated histidine kinase</fullName>
        <ecNumber evidence="2">2.7.13.3</ecNumber>
    </recommendedName>
</protein>
<evidence type="ECO:0000256" key="10">
    <source>
        <dbReference type="ARBA" id="ARBA00022737"/>
    </source>
</evidence>
<evidence type="ECO:0000256" key="5">
    <source>
        <dbReference type="ARBA" id="ARBA00022553"/>
    </source>
</evidence>
<dbReference type="SUPFAM" id="SSF55785">
    <property type="entry name" value="PYP-like sensor domain (PAS domain)"/>
    <property type="match status" value="2"/>
</dbReference>
<dbReference type="PANTHER" id="PTHR41523:SF7">
    <property type="entry name" value="HISTIDINE KINASE"/>
    <property type="match status" value="1"/>
</dbReference>
<proteinExistence type="predicted"/>
<dbReference type="InterPro" id="IPR035965">
    <property type="entry name" value="PAS-like_dom_sf"/>
</dbReference>
<evidence type="ECO:0000256" key="16">
    <source>
        <dbReference type="ARBA" id="ARBA00023170"/>
    </source>
</evidence>
<dbReference type="OrthoDB" id="7991996at2"/>
<dbReference type="PATRIC" id="fig|361041.3.peg.729"/>
<dbReference type="SMART" id="SM00086">
    <property type="entry name" value="PAC"/>
    <property type="match status" value="2"/>
</dbReference>
<dbReference type="RefSeq" id="WP_046142578.1">
    <property type="nucleotide sequence ID" value="NZ_LAJG01000014.1"/>
</dbReference>
<evidence type="ECO:0000259" key="18">
    <source>
        <dbReference type="PROSITE" id="PS50112"/>
    </source>
</evidence>
<dbReference type="SMART" id="SM00091">
    <property type="entry name" value="PAS"/>
    <property type="match status" value="2"/>
</dbReference>
<evidence type="ECO:0000256" key="3">
    <source>
        <dbReference type="ARBA" id="ARBA00021740"/>
    </source>
</evidence>
<dbReference type="InterPro" id="IPR000700">
    <property type="entry name" value="PAS-assoc_C"/>
</dbReference>
<dbReference type="GO" id="GO:0004673">
    <property type="term" value="F:protein histidine kinase activity"/>
    <property type="evidence" value="ECO:0007669"/>
    <property type="project" value="UniProtKB-EC"/>
</dbReference>
<evidence type="ECO:0000256" key="7">
    <source>
        <dbReference type="ARBA" id="ARBA00022630"/>
    </source>
</evidence>
<dbReference type="InterPro" id="IPR001610">
    <property type="entry name" value="PAC"/>
</dbReference>
<comment type="caution">
    <text evidence="20">The sequence shown here is derived from an EMBL/GenBank/DDBJ whole genome shotgun (WGS) entry which is preliminary data.</text>
</comment>
<dbReference type="Pfam" id="PF08447">
    <property type="entry name" value="PAS_3"/>
    <property type="match status" value="1"/>
</dbReference>
<evidence type="ECO:0000313" key="20">
    <source>
        <dbReference type="EMBL" id="KKB80477.1"/>
    </source>
</evidence>
<feature type="domain" description="PAC" evidence="19">
    <location>
        <begin position="241"/>
        <end position="293"/>
    </location>
</feature>
<gene>
    <name evidence="20" type="ORF">VW35_07020</name>
</gene>
<keyword evidence="12 20" id="KW-0418">Kinase</keyword>
<dbReference type="Proteomes" id="UP000033514">
    <property type="component" value="Unassembled WGS sequence"/>
</dbReference>
<dbReference type="STRING" id="361041.VW35_07020"/>
<evidence type="ECO:0000259" key="19">
    <source>
        <dbReference type="PROSITE" id="PS50113"/>
    </source>
</evidence>
<keyword evidence="4" id="KW-0600">Photoreceptor protein</keyword>
<keyword evidence="10" id="KW-0677">Repeat</keyword>
<dbReference type="Gene3D" id="3.30.565.10">
    <property type="entry name" value="Histidine kinase-like ATPase, C-terminal domain"/>
    <property type="match status" value="1"/>
</dbReference>
<evidence type="ECO:0000256" key="4">
    <source>
        <dbReference type="ARBA" id="ARBA00022543"/>
    </source>
</evidence>
<name>A0A0F5LFW0_9HYPH</name>
<evidence type="ECO:0000256" key="14">
    <source>
        <dbReference type="ARBA" id="ARBA00022991"/>
    </source>
</evidence>
<dbReference type="GO" id="GO:0005524">
    <property type="term" value="F:ATP binding"/>
    <property type="evidence" value="ECO:0007669"/>
    <property type="project" value="UniProtKB-KW"/>
</dbReference>
<keyword evidence="17" id="KW-0175">Coiled coil</keyword>